<proteinExistence type="predicted"/>
<sequence length="98" mass="10798">MDEHPGSHERAEGGPKDPLNTSQFAVVRRTVHARPRANTVRRGENGRRRRGGVGGGGGGGGWHSAFPGFQRIHSFLMVDVQFSRHVSNKVETDVAYRH</sequence>
<protein>
    <submittedName>
        <fullName evidence="2">Uncharacterized protein</fullName>
    </submittedName>
</protein>
<reference evidence="2" key="1">
    <citation type="journal article" date="2009" name="Rice">
        <title>De Novo Next Generation Sequencing of Plant Genomes.</title>
        <authorList>
            <person name="Rounsley S."/>
            <person name="Marri P.R."/>
            <person name="Yu Y."/>
            <person name="He R."/>
            <person name="Sisneros N."/>
            <person name="Goicoechea J.L."/>
            <person name="Lee S.J."/>
            <person name="Angelova A."/>
            <person name="Kudrna D."/>
            <person name="Luo M."/>
            <person name="Affourtit J."/>
            <person name="Desany B."/>
            <person name="Knight J."/>
            <person name="Niazi F."/>
            <person name="Egholm M."/>
            <person name="Wing R.A."/>
        </authorList>
    </citation>
    <scope>NUCLEOTIDE SEQUENCE [LARGE SCALE GENOMIC DNA]</scope>
    <source>
        <strain evidence="2">cv. IRGC 105608</strain>
    </source>
</reference>
<feature type="compositionally biased region" description="Gly residues" evidence="1">
    <location>
        <begin position="52"/>
        <end position="62"/>
    </location>
</feature>
<evidence type="ECO:0000313" key="2">
    <source>
        <dbReference type="EnsemblPlants" id="OBART06G22840.1"/>
    </source>
</evidence>
<evidence type="ECO:0000313" key="3">
    <source>
        <dbReference type="Proteomes" id="UP000026960"/>
    </source>
</evidence>
<dbReference type="Proteomes" id="UP000026960">
    <property type="component" value="Chromosome 6"/>
</dbReference>
<feature type="region of interest" description="Disordered" evidence="1">
    <location>
        <begin position="34"/>
        <end position="62"/>
    </location>
</feature>
<name>A0A0D3GJA3_9ORYZ</name>
<feature type="compositionally biased region" description="Basic and acidic residues" evidence="1">
    <location>
        <begin position="1"/>
        <end position="15"/>
    </location>
</feature>
<keyword evidence="3" id="KW-1185">Reference proteome</keyword>
<dbReference type="HOGENOM" id="CLU_2350435_0_0_1"/>
<dbReference type="EnsemblPlants" id="OBART06G22840.1">
    <property type="protein sequence ID" value="OBART06G22840.1"/>
    <property type="gene ID" value="OBART06G22840"/>
</dbReference>
<accession>A0A0D3GJA3</accession>
<dbReference type="PaxDb" id="65489-OBART06G22840.1"/>
<evidence type="ECO:0000256" key="1">
    <source>
        <dbReference type="SAM" id="MobiDB-lite"/>
    </source>
</evidence>
<organism evidence="2">
    <name type="scientific">Oryza barthii</name>
    <dbReference type="NCBI Taxonomy" id="65489"/>
    <lineage>
        <taxon>Eukaryota</taxon>
        <taxon>Viridiplantae</taxon>
        <taxon>Streptophyta</taxon>
        <taxon>Embryophyta</taxon>
        <taxon>Tracheophyta</taxon>
        <taxon>Spermatophyta</taxon>
        <taxon>Magnoliopsida</taxon>
        <taxon>Liliopsida</taxon>
        <taxon>Poales</taxon>
        <taxon>Poaceae</taxon>
        <taxon>BOP clade</taxon>
        <taxon>Oryzoideae</taxon>
        <taxon>Oryzeae</taxon>
        <taxon>Oryzinae</taxon>
        <taxon>Oryza</taxon>
    </lineage>
</organism>
<dbReference type="Gramene" id="OBART06G22840.1">
    <property type="protein sequence ID" value="OBART06G22840.1"/>
    <property type="gene ID" value="OBART06G22840"/>
</dbReference>
<dbReference type="AlphaFoldDB" id="A0A0D3GJA3"/>
<feature type="region of interest" description="Disordered" evidence="1">
    <location>
        <begin position="1"/>
        <end position="22"/>
    </location>
</feature>
<reference evidence="2" key="2">
    <citation type="submission" date="2015-03" db="UniProtKB">
        <authorList>
            <consortium name="EnsemblPlants"/>
        </authorList>
    </citation>
    <scope>IDENTIFICATION</scope>
</reference>